<evidence type="ECO:0000256" key="3">
    <source>
        <dbReference type="ARBA" id="ARBA00022801"/>
    </source>
</evidence>
<dbReference type="AlphaFoldDB" id="A0A2S8FYZ9"/>
<dbReference type="EMBL" id="PUHY01000005">
    <property type="protein sequence ID" value="PQO37412.1"/>
    <property type="molecule type" value="Genomic_DNA"/>
</dbReference>
<evidence type="ECO:0000256" key="4">
    <source>
        <dbReference type="ARBA" id="ARBA00022837"/>
    </source>
</evidence>
<dbReference type="Proteomes" id="UP000238322">
    <property type="component" value="Unassembled WGS sequence"/>
</dbReference>
<evidence type="ECO:0000313" key="8">
    <source>
        <dbReference type="Proteomes" id="UP000238322"/>
    </source>
</evidence>
<evidence type="ECO:0000256" key="2">
    <source>
        <dbReference type="ARBA" id="ARBA00022723"/>
    </source>
</evidence>
<dbReference type="Gene3D" id="3.40.720.10">
    <property type="entry name" value="Alkaline Phosphatase, subunit A"/>
    <property type="match status" value="1"/>
</dbReference>
<organism evidence="7 8">
    <name type="scientific">Blastopirellula marina</name>
    <dbReference type="NCBI Taxonomy" id="124"/>
    <lineage>
        <taxon>Bacteria</taxon>
        <taxon>Pseudomonadati</taxon>
        <taxon>Planctomycetota</taxon>
        <taxon>Planctomycetia</taxon>
        <taxon>Pirellulales</taxon>
        <taxon>Pirellulaceae</taxon>
        <taxon>Blastopirellula</taxon>
    </lineage>
</organism>
<dbReference type="InterPro" id="IPR000917">
    <property type="entry name" value="Sulfatase_N"/>
</dbReference>
<dbReference type="SUPFAM" id="SSF53649">
    <property type="entry name" value="Alkaline phosphatase-like"/>
    <property type="match status" value="1"/>
</dbReference>
<dbReference type="Gene3D" id="3.30.1120.10">
    <property type="match status" value="1"/>
</dbReference>
<gene>
    <name evidence="7" type="ORF">C5Y83_05560</name>
</gene>
<accession>A0A2S8FYZ9</accession>
<reference evidence="7 8" key="1">
    <citation type="submission" date="2018-02" db="EMBL/GenBank/DDBJ databases">
        <title>Comparative genomes isolates from brazilian mangrove.</title>
        <authorList>
            <person name="Araujo J.E."/>
            <person name="Taketani R.G."/>
            <person name="Silva M.C.P."/>
            <person name="Loureco M.V."/>
            <person name="Andreote F.D."/>
        </authorList>
    </citation>
    <scope>NUCLEOTIDE SEQUENCE [LARGE SCALE GENOMIC DNA]</scope>
    <source>
        <strain evidence="7 8">Hex-1 MGV</strain>
    </source>
</reference>
<feature type="domain" description="Sulfatase N-terminal" evidence="6">
    <location>
        <begin position="49"/>
        <end position="369"/>
    </location>
</feature>
<keyword evidence="3" id="KW-0378">Hydrolase</keyword>
<comment type="caution">
    <text evidence="7">The sequence shown here is derived from an EMBL/GenBank/DDBJ whole genome shotgun (WGS) entry which is preliminary data.</text>
</comment>
<dbReference type="PROSITE" id="PS00149">
    <property type="entry name" value="SULFATASE_2"/>
    <property type="match status" value="1"/>
</dbReference>
<dbReference type="InterPro" id="IPR050738">
    <property type="entry name" value="Sulfatase"/>
</dbReference>
<dbReference type="PANTHER" id="PTHR42693:SF53">
    <property type="entry name" value="ENDO-4-O-SULFATASE"/>
    <property type="match status" value="1"/>
</dbReference>
<keyword evidence="4" id="KW-0106">Calcium</keyword>
<dbReference type="GO" id="GO:0004065">
    <property type="term" value="F:arylsulfatase activity"/>
    <property type="evidence" value="ECO:0007669"/>
    <property type="project" value="TreeGrafter"/>
</dbReference>
<keyword evidence="2" id="KW-0479">Metal-binding</keyword>
<dbReference type="OrthoDB" id="9783154at2"/>
<protein>
    <submittedName>
        <fullName evidence="7">Arylsulfatase</fullName>
    </submittedName>
</protein>
<dbReference type="RefSeq" id="WP_105328661.1">
    <property type="nucleotide sequence ID" value="NZ_PUHY01000005.1"/>
</dbReference>
<evidence type="ECO:0000259" key="6">
    <source>
        <dbReference type="Pfam" id="PF00884"/>
    </source>
</evidence>
<proteinExistence type="inferred from homology"/>
<comment type="similarity">
    <text evidence="1">Belongs to the sulfatase family.</text>
</comment>
<dbReference type="PANTHER" id="PTHR42693">
    <property type="entry name" value="ARYLSULFATASE FAMILY MEMBER"/>
    <property type="match status" value="1"/>
</dbReference>
<name>A0A2S8FYZ9_9BACT</name>
<evidence type="ECO:0000313" key="7">
    <source>
        <dbReference type="EMBL" id="PQO37412.1"/>
    </source>
</evidence>
<dbReference type="Pfam" id="PF00884">
    <property type="entry name" value="Sulfatase"/>
    <property type="match status" value="1"/>
</dbReference>
<dbReference type="CDD" id="cd16026">
    <property type="entry name" value="GALNS_like"/>
    <property type="match status" value="1"/>
</dbReference>
<sequence length="508" mass="57304">MHGLFNLTSDNSSRYLLHRFATLFFVLTLLSASIFPIDHAYSAEQDRVPNIVLIFIDDMGYGDVEFNGAEGPRTPNLNQMAAEGMKFTDFYVGCAVCSGSRTALMTGTHYQRLSMPPVLFPNSNVGLHPDEQTMAEMLRDAGYRTACIGKWHLGHLPPCLPTYQGFQSYYGIPYSNDMWIDPANKRSDDILLREGVTQQELEEGYTRKDRVPLFRDEEIIEYPVDQNTITKRYTEEAIRVIQDSKDKPFFIYLPHTMVHLPLHVSDRFRGRTDKLIWDAIEEVDWSVGEILKTLKQEGLAENTLVIFTSDNGAAVGSSLPLRAQKGSVYDGGIREPTLMWWPGKIPAGSVYREVTASIDILPTLAKLCGGKLSGRRIDGLDISEVMFTENAKGPHESYVLMHGPGTVRSGKWKYYPWKERKTGREAPKGRAPSDEPVQLYDIAADISETTNLAEAHPEVCQRLQMLYDQHVADIQASRRPTAQLVRPEGAPPPLHPNQWKKKEAENKK</sequence>
<dbReference type="InterPro" id="IPR017850">
    <property type="entry name" value="Alkaline_phosphatase_core_sf"/>
</dbReference>
<evidence type="ECO:0000256" key="1">
    <source>
        <dbReference type="ARBA" id="ARBA00008779"/>
    </source>
</evidence>
<feature type="region of interest" description="Disordered" evidence="5">
    <location>
        <begin position="477"/>
        <end position="508"/>
    </location>
</feature>
<dbReference type="GO" id="GO:0046872">
    <property type="term" value="F:metal ion binding"/>
    <property type="evidence" value="ECO:0007669"/>
    <property type="project" value="UniProtKB-KW"/>
</dbReference>
<evidence type="ECO:0000256" key="5">
    <source>
        <dbReference type="SAM" id="MobiDB-lite"/>
    </source>
</evidence>
<dbReference type="InterPro" id="IPR024607">
    <property type="entry name" value="Sulfatase_CS"/>
</dbReference>